<organism evidence="1 2">
    <name type="scientific">Polymorphobacter multimanifer</name>
    <dbReference type="NCBI Taxonomy" id="1070431"/>
    <lineage>
        <taxon>Bacteria</taxon>
        <taxon>Pseudomonadati</taxon>
        <taxon>Pseudomonadota</taxon>
        <taxon>Alphaproteobacteria</taxon>
        <taxon>Sphingomonadales</taxon>
        <taxon>Sphingosinicellaceae</taxon>
        <taxon>Polymorphobacter</taxon>
    </lineage>
</organism>
<comment type="caution">
    <text evidence="1">The sequence shown here is derived from an EMBL/GenBank/DDBJ whole genome shotgun (WGS) entry which is preliminary data.</text>
</comment>
<gene>
    <name evidence="1" type="ORF">FHS79_001374</name>
</gene>
<dbReference type="AlphaFoldDB" id="A0A841L459"/>
<keyword evidence="2" id="KW-1185">Reference proteome</keyword>
<protein>
    <submittedName>
        <fullName evidence="1">Uncharacterized protein</fullName>
    </submittedName>
</protein>
<dbReference type="EMBL" id="JACIIV010000008">
    <property type="protein sequence ID" value="MBB6227210.1"/>
    <property type="molecule type" value="Genomic_DNA"/>
</dbReference>
<accession>A0A841L459</accession>
<dbReference type="RefSeq" id="WP_184197329.1">
    <property type="nucleotide sequence ID" value="NZ_BMOX01000043.1"/>
</dbReference>
<reference evidence="1 2" key="1">
    <citation type="submission" date="2020-08" db="EMBL/GenBank/DDBJ databases">
        <title>Genomic Encyclopedia of Type Strains, Phase IV (KMG-IV): sequencing the most valuable type-strain genomes for metagenomic binning, comparative biology and taxonomic classification.</title>
        <authorList>
            <person name="Goeker M."/>
        </authorList>
    </citation>
    <scope>NUCLEOTIDE SEQUENCE [LARGE SCALE GENOMIC DNA]</scope>
    <source>
        <strain evidence="1 2">DSM 102189</strain>
    </source>
</reference>
<proteinExistence type="predicted"/>
<dbReference type="Pfam" id="PF20099">
    <property type="entry name" value="DUF6489"/>
    <property type="match status" value="1"/>
</dbReference>
<name>A0A841L459_9SPHN</name>
<evidence type="ECO:0000313" key="1">
    <source>
        <dbReference type="EMBL" id="MBB6227210.1"/>
    </source>
</evidence>
<evidence type="ECO:0000313" key="2">
    <source>
        <dbReference type="Proteomes" id="UP000538147"/>
    </source>
</evidence>
<sequence>MKVNVEIECSPEEARAFFGLPDLSPVHDAYVDKMKSMITDGVQAADIEKMTRSWMPGVADSFEQWRQMMLSAIPKPPQ</sequence>
<dbReference type="InterPro" id="IPR045502">
    <property type="entry name" value="DUF6489"/>
</dbReference>
<dbReference type="Proteomes" id="UP000538147">
    <property type="component" value="Unassembled WGS sequence"/>
</dbReference>